<dbReference type="Gene3D" id="1.10.10.2910">
    <property type="match status" value="1"/>
</dbReference>
<dbReference type="InterPro" id="IPR010359">
    <property type="entry name" value="IrrE_HExxH"/>
</dbReference>
<dbReference type="Proteomes" id="UP000247555">
    <property type="component" value="Unassembled WGS sequence"/>
</dbReference>
<dbReference type="InterPro" id="IPR052345">
    <property type="entry name" value="Rad_response_metalloprotease"/>
</dbReference>
<evidence type="ECO:0000313" key="3">
    <source>
        <dbReference type="Proteomes" id="UP000247555"/>
    </source>
</evidence>
<protein>
    <submittedName>
        <fullName evidence="2">Uncharacterized protein DUF955</fullName>
    </submittedName>
</protein>
<keyword evidence="3" id="KW-1185">Reference proteome</keyword>
<name>A0A318KBM6_9NEIS</name>
<organism evidence="2 3">
    <name type="scientific">Rivihabitans pingtungensis</name>
    <dbReference type="NCBI Taxonomy" id="1054498"/>
    <lineage>
        <taxon>Bacteria</taxon>
        <taxon>Pseudomonadati</taxon>
        <taxon>Pseudomonadota</taxon>
        <taxon>Betaproteobacteria</taxon>
        <taxon>Neisseriales</taxon>
        <taxon>Aquaspirillaceae</taxon>
        <taxon>Rivihabitans</taxon>
    </lineage>
</organism>
<dbReference type="RefSeq" id="WP_110392229.1">
    <property type="nucleotide sequence ID" value="NZ_QJKI01000038.1"/>
</dbReference>
<dbReference type="PANTHER" id="PTHR43236">
    <property type="entry name" value="ANTITOXIN HIGA1"/>
    <property type="match status" value="1"/>
</dbReference>
<feature type="domain" description="IrrE N-terminal-like" evidence="1">
    <location>
        <begin position="90"/>
        <end position="177"/>
    </location>
</feature>
<proteinExistence type="predicted"/>
<evidence type="ECO:0000313" key="2">
    <source>
        <dbReference type="EMBL" id="PXX73714.1"/>
    </source>
</evidence>
<sequence>MIGNGPLGGFRVAGRRVAEIRVSANNVRRILGIGGTPQDINVGLLLDQLSVKYSITYDVLESADMPHRDIEACWDPDSMTMYIRSDVFRKACSNDSRARFTIMHELGHVLLGHRRTINRSRADCQPQIYEDSEWQANQFAAELLMPLDVICSEQLDTATKIEKHFRVSHQAAVRRINQLKKRGELPC</sequence>
<dbReference type="EMBL" id="QJKI01000038">
    <property type="protein sequence ID" value="PXX73714.1"/>
    <property type="molecule type" value="Genomic_DNA"/>
</dbReference>
<accession>A0A318KBM6</accession>
<gene>
    <name evidence="2" type="ORF">DFR34_13818</name>
</gene>
<dbReference type="OrthoDB" id="9794834at2"/>
<dbReference type="AlphaFoldDB" id="A0A318KBM6"/>
<comment type="caution">
    <text evidence="2">The sequence shown here is derived from an EMBL/GenBank/DDBJ whole genome shotgun (WGS) entry which is preliminary data.</text>
</comment>
<dbReference type="Pfam" id="PF06114">
    <property type="entry name" value="Peptidase_M78"/>
    <property type="match status" value="1"/>
</dbReference>
<reference evidence="2 3" key="1">
    <citation type="submission" date="2018-05" db="EMBL/GenBank/DDBJ databases">
        <title>Genomic Encyclopedia of Type Strains, Phase IV (KMG-IV): sequencing the most valuable type-strain genomes for metagenomic binning, comparative biology and taxonomic classification.</title>
        <authorList>
            <person name="Goeker M."/>
        </authorList>
    </citation>
    <scope>NUCLEOTIDE SEQUENCE [LARGE SCALE GENOMIC DNA]</scope>
    <source>
        <strain evidence="2 3">DSM 29661</strain>
    </source>
</reference>
<evidence type="ECO:0000259" key="1">
    <source>
        <dbReference type="Pfam" id="PF06114"/>
    </source>
</evidence>
<dbReference type="PANTHER" id="PTHR43236:SF2">
    <property type="entry name" value="BLL0069 PROTEIN"/>
    <property type="match status" value="1"/>
</dbReference>